<dbReference type="AlphaFoldDB" id="A0A850DTV7"/>
<gene>
    <name evidence="1" type="ORF">HP467_07235</name>
</gene>
<evidence type="ECO:0000313" key="2">
    <source>
        <dbReference type="Proteomes" id="UP000539146"/>
    </source>
</evidence>
<reference evidence="1 2" key="1">
    <citation type="submission" date="2020-05" db="EMBL/GenBank/DDBJ databases">
        <title>Genome Sequencing of Type Strains.</title>
        <authorList>
            <person name="Lemaire J.F."/>
            <person name="Inderbitzin P."/>
            <person name="Gregorio O.A."/>
            <person name="Collins S.B."/>
            <person name="Wespe N."/>
            <person name="Knight-Connoni V."/>
        </authorList>
    </citation>
    <scope>NUCLEOTIDE SEQUENCE [LARGE SCALE GENOMIC DNA]</scope>
    <source>
        <strain evidence="1 2">DSM 20512</strain>
    </source>
</reference>
<proteinExistence type="predicted"/>
<accession>A0A850DTV7</accession>
<protein>
    <submittedName>
        <fullName evidence="1">HK97 gp10 family phage protein</fullName>
    </submittedName>
</protein>
<dbReference type="Proteomes" id="UP000539146">
    <property type="component" value="Unassembled WGS sequence"/>
</dbReference>
<sequence length="121" mass="13418">MSIEWQDTFDWDGLQARKNAAVTPAVAAGMEVVRQVVTPKVPIETSHLVGSPSVTAVGHEATIRYGGPYSRYQEFGVYYRFGRFGAPLTHTHGQSFYLTTGIVEARDPALRACARVFEERL</sequence>
<organism evidence="1 2">
    <name type="scientific">Curtobacterium citreum</name>
    <dbReference type="NCBI Taxonomy" id="2036"/>
    <lineage>
        <taxon>Bacteria</taxon>
        <taxon>Bacillati</taxon>
        <taxon>Actinomycetota</taxon>
        <taxon>Actinomycetes</taxon>
        <taxon>Micrococcales</taxon>
        <taxon>Microbacteriaceae</taxon>
        <taxon>Curtobacterium</taxon>
    </lineage>
</organism>
<dbReference type="RefSeq" id="WP_175325735.1">
    <property type="nucleotide sequence ID" value="NZ_BAAAWP010000001.1"/>
</dbReference>
<evidence type="ECO:0000313" key="1">
    <source>
        <dbReference type="EMBL" id="NUU27905.1"/>
    </source>
</evidence>
<dbReference type="EMBL" id="JABMCG010000095">
    <property type="protein sequence ID" value="NUU27905.1"/>
    <property type="molecule type" value="Genomic_DNA"/>
</dbReference>
<name>A0A850DTV7_9MICO</name>
<comment type="caution">
    <text evidence="1">The sequence shown here is derived from an EMBL/GenBank/DDBJ whole genome shotgun (WGS) entry which is preliminary data.</text>
</comment>